<dbReference type="AlphaFoldDB" id="A0A1F6TE42"/>
<evidence type="ECO:0000259" key="1">
    <source>
        <dbReference type="Pfam" id="PF04480"/>
    </source>
</evidence>
<dbReference type="CDD" id="cd01038">
    <property type="entry name" value="Endonuclease_DUF559"/>
    <property type="match status" value="1"/>
</dbReference>
<proteinExistence type="predicted"/>
<dbReference type="Gene3D" id="3.40.960.10">
    <property type="entry name" value="VSR Endonuclease"/>
    <property type="match status" value="1"/>
</dbReference>
<dbReference type="Pfam" id="PF04480">
    <property type="entry name" value="DUF559"/>
    <property type="match status" value="1"/>
</dbReference>
<gene>
    <name evidence="2" type="ORF">A2150_06745</name>
</gene>
<protein>
    <recommendedName>
        <fullName evidence="1">DUF559 domain-containing protein</fullName>
    </recommendedName>
</protein>
<reference evidence="2 3" key="1">
    <citation type="journal article" date="2016" name="Nat. Commun.">
        <title>Thousands of microbial genomes shed light on interconnected biogeochemical processes in an aquifer system.</title>
        <authorList>
            <person name="Anantharaman K."/>
            <person name="Brown C.T."/>
            <person name="Hug L.A."/>
            <person name="Sharon I."/>
            <person name="Castelle C.J."/>
            <person name="Probst A.J."/>
            <person name="Thomas B.C."/>
            <person name="Singh A."/>
            <person name="Wilkins M.J."/>
            <person name="Karaoz U."/>
            <person name="Brodie E.L."/>
            <person name="Williams K.H."/>
            <person name="Hubbard S.S."/>
            <person name="Banfield J.F."/>
        </authorList>
    </citation>
    <scope>NUCLEOTIDE SEQUENCE [LARGE SCALE GENOMIC DNA]</scope>
</reference>
<evidence type="ECO:0000313" key="3">
    <source>
        <dbReference type="Proteomes" id="UP000177925"/>
    </source>
</evidence>
<accession>A0A1F6TE42</accession>
<evidence type="ECO:0000313" key="2">
    <source>
        <dbReference type="EMBL" id="OGI43336.1"/>
    </source>
</evidence>
<dbReference type="PANTHER" id="PTHR38590">
    <property type="entry name" value="BLL0828 PROTEIN"/>
    <property type="match status" value="1"/>
</dbReference>
<dbReference type="InterPro" id="IPR011335">
    <property type="entry name" value="Restrct_endonuc-II-like"/>
</dbReference>
<dbReference type="PANTHER" id="PTHR38590:SF1">
    <property type="entry name" value="BLL0828 PROTEIN"/>
    <property type="match status" value="1"/>
</dbReference>
<dbReference type="SUPFAM" id="SSF52980">
    <property type="entry name" value="Restriction endonuclease-like"/>
    <property type="match status" value="1"/>
</dbReference>
<organism evidence="2 3">
    <name type="scientific">Candidatus Muproteobacteria bacterium RBG_16_64_11</name>
    <dbReference type="NCBI Taxonomy" id="1817758"/>
    <lineage>
        <taxon>Bacteria</taxon>
        <taxon>Pseudomonadati</taxon>
        <taxon>Pseudomonadota</taxon>
        <taxon>Candidatus Muproteobacteria</taxon>
    </lineage>
</organism>
<feature type="domain" description="DUF559" evidence="1">
    <location>
        <begin position="6"/>
        <end position="109"/>
    </location>
</feature>
<dbReference type="InterPro" id="IPR007569">
    <property type="entry name" value="DUF559"/>
</dbReference>
<dbReference type="InterPro" id="IPR047216">
    <property type="entry name" value="Endonuclease_DUF559_bact"/>
</dbReference>
<dbReference type="EMBL" id="MFSS01000060">
    <property type="protein sequence ID" value="OGI43336.1"/>
    <property type="molecule type" value="Genomic_DNA"/>
</dbReference>
<name>A0A1F6TE42_9PROT</name>
<sequence length="136" mass="15551">MSDRGTPIAKVLRRRLTDSERCLWTQLRAHRLARWKFKRQQPIGAYIVDFVCFRARLVIEVDGGQHLGSEADRVRGEWLEGQGFRVLRFWNNEVLTELPAVLEKIAEALSPSPPLPAGVRETMRTRLAAQTSTGRL</sequence>
<dbReference type="Proteomes" id="UP000177925">
    <property type="component" value="Unassembled WGS sequence"/>
</dbReference>
<comment type="caution">
    <text evidence="2">The sequence shown here is derived from an EMBL/GenBank/DDBJ whole genome shotgun (WGS) entry which is preliminary data.</text>
</comment>